<gene>
    <name evidence="1" type="ORF">SSCH_520013</name>
</gene>
<dbReference type="GO" id="GO:0003677">
    <property type="term" value="F:DNA binding"/>
    <property type="evidence" value="ECO:0007669"/>
    <property type="project" value="InterPro"/>
</dbReference>
<organism evidence="1 2">
    <name type="scientific">Syntrophaceticus schinkii</name>
    <dbReference type="NCBI Taxonomy" id="499207"/>
    <lineage>
        <taxon>Bacteria</taxon>
        <taxon>Bacillati</taxon>
        <taxon>Bacillota</taxon>
        <taxon>Clostridia</taxon>
        <taxon>Thermoanaerobacterales</taxon>
        <taxon>Thermoanaerobacterales Family III. Incertae Sedis</taxon>
        <taxon>Syntrophaceticus</taxon>
    </lineage>
</organism>
<accession>A0A0B7MP97</accession>
<sequence length="392" mass="44314">MEYISAVEASEKWGVSLRQVQRFLADNRIPRAKKYGRSWMIPVDAEKPIDPRREKKLPQISLSSDLSCVIAATAIPMPSGNPDAILDTIDEDRLRLIYEAELAYLRGDFRRAMQCCHKTEGDDAARLRACPLAIAAAISMGDYRTYTEIESYLKRCIDTNKGSEIAACAEISLATAVVSVIAPNMVPDWLKVGDLSALPPQAMPNALYLRARYLHYIGQPDVMLAVAQTALTLSSPERGITTTDIYLRVTCAIACHALEREDEAKRWLLEAMRLALPHGFITPFAELVTALGGLMERCLEQEFPGYYGAVMEQWKRTWKNWITFHNQFTKDNITLILSLREYHIAVLAARRIPYAKIAKQYCISVGRLKNIMLEIYEKLFISSRDELAKYVL</sequence>
<dbReference type="InterPro" id="IPR016032">
    <property type="entry name" value="Sig_transdc_resp-reg_C-effctor"/>
</dbReference>
<dbReference type="AlphaFoldDB" id="A0A0B7MP97"/>
<evidence type="ECO:0008006" key="3">
    <source>
        <dbReference type="Google" id="ProtNLM"/>
    </source>
</evidence>
<dbReference type="GO" id="GO:0006355">
    <property type="term" value="P:regulation of DNA-templated transcription"/>
    <property type="evidence" value="ECO:0007669"/>
    <property type="project" value="InterPro"/>
</dbReference>
<dbReference type="InterPro" id="IPR036388">
    <property type="entry name" value="WH-like_DNA-bd_sf"/>
</dbReference>
<dbReference type="SUPFAM" id="SSF48452">
    <property type="entry name" value="TPR-like"/>
    <property type="match status" value="1"/>
</dbReference>
<proteinExistence type="predicted"/>
<reference evidence="2" key="1">
    <citation type="submission" date="2015-01" db="EMBL/GenBank/DDBJ databases">
        <authorList>
            <person name="Manzoor Shahid"/>
            <person name="Zubair Saima"/>
        </authorList>
    </citation>
    <scope>NUCLEOTIDE SEQUENCE [LARGE SCALE GENOMIC DNA]</scope>
    <source>
        <strain evidence="2">Sp3</strain>
    </source>
</reference>
<protein>
    <recommendedName>
        <fullName evidence="3">Helix-turn-helix domain-containing protein</fullName>
    </recommendedName>
</protein>
<name>A0A0B7MP97_9FIRM</name>
<dbReference type="EMBL" id="CDRZ01000250">
    <property type="protein sequence ID" value="CEO89552.1"/>
    <property type="molecule type" value="Genomic_DNA"/>
</dbReference>
<dbReference type="Proteomes" id="UP000046155">
    <property type="component" value="Unassembled WGS sequence"/>
</dbReference>
<evidence type="ECO:0000313" key="2">
    <source>
        <dbReference type="Proteomes" id="UP000046155"/>
    </source>
</evidence>
<evidence type="ECO:0000313" key="1">
    <source>
        <dbReference type="EMBL" id="CEO89552.1"/>
    </source>
</evidence>
<dbReference type="SUPFAM" id="SSF46894">
    <property type="entry name" value="C-terminal effector domain of the bipartite response regulators"/>
    <property type="match status" value="1"/>
</dbReference>
<dbReference type="Gene3D" id="1.10.10.10">
    <property type="entry name" value="Winged helix-like DNA-binding domain superfamily/Winged helix DNA-binding domain"/>
    <property type="match status" value="1"/>
</dbReference>
<dbReference type="InterPro" id="IPR011990">
    <property type="entry name" value="TPR-like_helical_dom_sf"/>
</dbReference>
<keyword evidence="2" id="KW-1185">Reference proteome</keyword>
<dbReference type="Gene3D" id="1.25.40.10">
    <property type="entry name" value="Tetratricopeptide repeat domain"/>
    <property type="match status" value="1"/>
</dbReference>